<dbReference type="Proteomes" id="UP000053820">
    <property type="component" value="Unassembled WGS sequence"/>
</dbReference>
<proteinExistence type="predicted"/>
<dbReference type="AlphaFoldDB" id="A0A0C9WDC2"/>
<reference evidence="2 3" key="1">
    <citation type="submission" date="2014-04" db="EMBL/GenBank/DDBJ databases">
        <title>Evolutionary Origins and Diversification of the Mycorrhizal Mutualists.</title>
        <authorList>
            <consortium name="DOE Joint Genome Institute"/>
            <consortium name="Mycorrhizal Genomics Consortium"/>
            <person name="Kohler A."/>
            <person name="Kuo A."/>
            <person name="Nagy L.G."/>
            <person name="Floudas D."/>
            <person name="Copeland A."/>
            <person name="Barry K.W."/>
            <person name="Cichocki N."/>
            <person name="Veneault-Fourrey C."/>
            <person name="LaButti K."/>
            <person name="Lindquist E.A."/>
            <person name="Lipzen A."/>
            <person name="Lundell T."/>
            <person name="Morin E."/>
            <person name="Murat C."/>
            <person name="Riley R."/>
            <person name="Ohm R."/>
            <person name="Sun H."/>
            <person name="Tunlid A."/>
            <person name="Henrissat B."/>
            <person name="Grigoriev I.V."/>
            <person name="Hibbett D.S."/>
            <person name="Martin F."/>
        </authorList>
    </citation>
    <scope>NUCLEOTIDE SEQUENCE [LARGE SCALE GENOMIC DNA]</scope>
    <source>
        <strain evidence="2 3">MD-312</strain>
    </source>
</reference>
<feature type="domain" description="F-box" evidence="1">
    <location>
        <begin position="65"/>
        <end position="121"/>
    </location>
</feature>
<dbReference type="HOGENOM" id="CLU_028125_0_0_1"/>
<dbReference type="InterPro" id="IPR001810">
    <property type="entry name" value="F-box_dom"/>
</dbReference>
<name>A0A0C9WDC2_9AGAM</name>
<accession>A0A0C9WDC2</accession>
<sequence>MSGYSRDYSVVASHSMKEVLTDVAVLEDREKHLLTHQRKITLSLAGTRSKLSSRLRELQNFPALISRLPDEILLYIFELAVYSQSTTSSRHVGQLVETILSRVSRYWRIIAFRSPRLWARLIVTPDIHTDDIDIHFKRSRGRALDVEFVGWRDYMHSFLKPQHFDHILNTLLVSAHRWRTITVSDMCDSLLTCLNHRLYDYPTVKLPMLKRITFRAQRPEQSFYLSCLMNQSLENLDAENLSFPATLAISRPNVLNTTALTHLTLRVRDGTPARKGIDFSLFRLLSSRAPNLGHLALHGQPISVANRNSPETDTALELPGLRTLVLHPGTLTPHYLRDFIAAIKAPSLRRFELIFPDHEAPGEDISDLLVEPKSAKSIFPCLSTASLQNAARGNTAGRFAFAFQTLTQLQLAGSGTTAVLVHCLKSSTPSNNAHQDTPRLNLEELTLSSPSSATLHHLHAWARARHENGQPVPRMVIQGPLRNDLLFPDLCNALRKHTHVVLVDVAMSSFKEYLKFTVGALLPGLRQASLSVYGQHNAQPGCGQGDEDHGAGDVCAQGPNMRAVEGPFTVPRVTPYLHATESSAKKEARNIPFETGYTPHPDIQARVKICLDHQHLADHGAQGWVVNAPIAHRRNSLHSANGQTRFKME</sequence>
<evidence type="ECO:0000313" key="2">
    <source>
        <dbReference type="EMBL" id="KIJ62906.1"/>
    </source>
</evidence>
<dbReference type="OrthoDB" id="3219769at2759"/>
<gene>
    <name evidence="2" type="ORF">HYDPIDRAFT_168862</name>
</gene>
<evidence type="ECO:0000259" key="1">
    <source>
        <dbReference type="Pfam" id="PF12937"/>
    </source>
</evidence>
<dbReference type="InterPro" id="IPR032675">
    <property type="entry name" value="LRR_dom_sf"/>
</dbReference>
<protein>
    <submittedName>
        <fullName evidence="2">Unplaced genomic scaffold scaffold_19, whole genome shotgun sequence</fullName>
    </submittedName>
</protein>
<dbReference type="Pfam" id="PF12937">
    <property type="entry name" value="F-box-like"/>
    <property type="match status" value="1"/>
</dbReference>
<dbReference type="Gene3D" id="1.20.1280.50">
    <property type="match status" value="1"/>
</dbReference>
<evidence type="ECO:0000313" key="3">
    <source>
        <dbReference type="Proteomes" id="UP000053820"/>
    </source>
</evidence>
<organism evidence="2 3">
    <name type="scientific">Hydnomerulius pinastri MD-312</name>
    <dbReference type="NCBI Taxonomy" id="994086"/>
    <lineage>
        <taxon>Eukaryota</taxon>
        <taxon>Fungi</taxon>
        <taxon>Dikarya</taxon>
        <taxon>Basidiomycota</taxon>
        <taxon>Agaricomycotina</taxon>
        <taxon>Agaricomycetes</taxon>
        <taxon>Agaricomycetidae</taxon>
        <taxon>Boletales</taxon>
        <taxon>Boletales incertae sedis</taxon>
        <taxon>Leucogyrophana</taxon>
    </lineage>
</organism>
<dbReference type="Gene3D" id="3.80.10.10">
    <property type="entry name" value="Ribonuclease Inhibitor"/>
    <property type="match status" value="1"/>
</dbReference>
<dbReference type="EMBL" id="KN839853">
    <property type="protein sequence ID" value="KIJ62906.1"/>
    <property type="molecule type" value="Genomic_DNA"/>
</dbReference>
<keyword evidence="3" id="KW-1185">Reference proteome</keyword>